<protein>
    <submittedName>
        <fullName evidence="2">Uncharacterized protein</fullName>
    </submittedName>
</protein>
<name>A0A7S1BJZ1_9STRA</name>
<evidence type="ECO:0000256" key="1">
    <source>
        <dbReference type="SAM" id="MobiDB-lite"/>
    </source>
</evidence>
<feature type="compositionally biased region" description="Basic residues" evidence="1">
    <location>
        <begin position="162"/>
        <end position="180"/>
    </location>
</feature>
<accession>A0A7S1BJZ1</accession>
<feature type="region of interest" description="Disordered" evidence="1">
    <location>
        <begin position="153"/>
        <end position="187"/>
    </location>
</feature>
<evidence type="ECO:0000313" key="2">
    <source>
        <dbReference type="EMBL" id="CAD8888177.1"/>
    </source>
</evidence>
<proteinExistence type="predicted"/>
<sequence>METIGSAGSPCHRGALLHVDRQNAVKAITLKLLSDDRLKLSTISCAQCLMPMIKFPDDTLSCAACSESSNENENSVCNKQDEIEVVLEVQPKKIKNLENSLNVRNEVEIYCKNHNQKSLSSKGSRISPDSNRLKIKKNATCKEKFEPSVLTKINHTREAQRRSRKKSKESKKRRKQRKKANPTIDPFEIELQKRKINASAKGVVEKEICGPQSRKIRESSRRRQEYYSPHEHFSSFEDNCAKSYLTFDTSRSVTSSHMSDFSPITPGDIKLHRKALRGEIRTERAQQVVDGWTVSNELGWIRDAKKILKGQSKTTAIDRSIDKSNTFRGRRNDKYCFNETEVNKTDISHGQSGEECAMIQTQSIDQRSDNENCSVAVSDIIMHINESISDMVDSNNEEDEIDRIKREFKVVQSADNEFAKIPDEKQKKIQIQREKVESLLQSITCIEKQINRKAEIERKERLSRIGQYALSGWVLKGKRCSKCSGTVMTHPLLHRDDCIDCKSSTAHGQSDFANNTKNDVHDRGYLHPAYLEDAQKSLTSLLSSISHCESLSPDRRKGSYNIALSNLNHCVKQVEHLVKVQWK</sequence>
<reference evidence="2" key="1">
    <citation type="submission" date="2021-01" db="EMBL/GenBank/DDBJ databases">
        <authorList>
            <person name="Corre E."/>
            <person name="Pelletier E."/>
            <person name="Niang G."/>
            <person name="Scheremetjew M."/>
            <person name="Finn R."/>
            <person name="Kale V."/>
            <person name="Holt S."/>
            <person name="Cochrane G."/>
            <person name="Meng A."/>
            <person name="Brown T."/>
            <person name="Cohen L."/>
        </authorList>
    </citation>
    <scope>NUCLEOTIDE SEQUENCE</scope>
    <source>
        <strain evidence="2">308</strain>
    </source>
</reference>
<gene>
    <name evidence="2" type="ORF">CHYS00102_LOCUS15375</name>
</gene>
<organism evidence="2">
    <name type="scientific">Corethron hystrix</name>
    <dbReference type="NCBI Taxonomy" id="216773"/>
    <lineage>
        <taxon>Eukaryota</taxon>
        <taxon>Sar</taxon>
        <taxon>Stramenopiles</taxon>
        <taxon>Ochrophyta</taxon>
        <taxon>Bacillariophyta</taxon>
        <taxon>Coscinodiscophyceae</taxon>
        <taxon>Corethrophycidae</taxon>
        <taxon>Corethrales</taxon>
        <taxon>Corethraceae</taxon>
        <taxon>Corethron</taxon>
    </lineage>
</organism>
<dbReference type="AlphaFoldDB" id="A0A7S1BJZ1"/>
<dbReference type="EMBL" id="HBFR01021340">
    <property type="protein sequence ID" value="CAD8888177.1"/>
    <property type="molecule type" value="Transcribed_RNA"/>
</dbReference>